<dbReference type="PROSITE" id="PS51257">
    <property type="entry name" value="PROKAR_LIPOPROTEIN"/>
    <property type="match status" value="1"/>
</dbReference>
<accession>A0A7W7YMR6</accession>
<dbReference type="RefSeq" id="WP_184210458.1">
    <property type="nucleotide sequence ID" value="NZ_JACHIF010000007.1"/>
</dbReference>
<keyword evidence="3" id="KW-1185">Reference proteome</keyword>
<dbReference type="AlphaFoldDB" id="A0A7W7YMR6"/>
<keyword evidence="1" id="KW-0732">Signal</keyword>
<comment type="caution">
    <text evidence="2">The sequence shown here is derived from an EMBL/GenBank/DDBJ whole genome shotgun (WGS) entry which is preliminary data.</text>
</comment>
<evidence type="ECO:0000313" key="2">
    <source>
        <dbReference type="EMBL" id="MBB5039071.1"/>
    </source>
</evidence>
<evidence type="ECO:0000313" key="3">
    <source>
        <dbReference type="Proteomes" id="UP000534294"/>
    </source>
</evidence>
<proteinExistence type="predicted"/>
<evidence type="ECO:0000256" key="1">
    <source>
        <dbReference type="SAM" id="SignalP"/>
    </source>
</evidence>
<organism evidence="2 3">
    <name type="scientific">Prosthecobacter dejongeii</name>
    <dbReference type="NCBI Taxonomy" id="48465"/>
    <lineage>
        <taxon>Bacteria</taxon>
        <taxon>Pseudomonadati</taxon>
        <taxon>Verrucomicrobiota</taxon>
        <taxon>Verrucomicrobiia</taxon>
        <taxon>Verrucomicrobiales</taxon>
        <taxon>Verrucomicrobiaceae</taxon>
        <taxon>Prosthecobacter</taxon>
    </lineage>
</organism>
<evidence type="ECO:0008006" key="4">
    <source>
        <dbReference type="Google" id="ProtNLM"/>
    </source>
</evidence>
<sequence>MKHILHALAAVALVISLSSCLFKEPIFTGGFVATDPEVAGVWMTEDETGDARGREFAVLAPVGADAFMLNYPVGAKGSSYFEVRPLKVGGKDIWQVRLAATFEDGLPKNDTPHYTLLLVEKTGDGQLSIRPLNTEGGHTASAAATQKALLEKSPAWDKLFGDAKVFTRLKDR</sequence>
<name>A0A7W7YMR6_9BACT</name>
<feature type="chain" id="PRO_5031161767" description="Lipoprotein" evidence="1">
    <location>
        <begin position="24"/>
        <end position="172"/>
    </location>
</feature>
<protein>
    <recommendedName>
        <fullName evidence="4">Lipoprotein</fullName>
    </recommendedName>
</protein>
<dbReference type="Proteomes" id="UP000534294">
    <property type="component" value="Unassembled WGS sequence"/>
</dbReference>
<feature type="signal peptide" evidence="1">
    <location>
        <begin position="1"/>
        <end position="23"/>
    </location>
</feature>
<gene>
    <name evidence="2" type="ORF">HNQ64_003340</name>
</gene>
<reference evidence="2 3" key="1">
    <citation type="submission" date="2020-08" db="EMBL/GenBank/DDBJ databases">
        <title>Genomic Encyclopedia of Type Strains, Phase IV (KMG-IV): sequencing the most valuable type-strain genomes for metagenomic binning, comparative biology and taxonomic classification.</title>
        <authorList>
            <person name="Goeker M."/>
        </authorList>
    </citation>
    <scope>NUCLEOTIDE SEQUENCE [LARGE SCALE GENOMIC DNA]</scope>
    <source>
        <strain evidence="2 3">DSM 12251</strain>
    </source>
</reference>
<dbReference type="EMBL" id="JACHIF010000007">
    <property type="protein sequence ID" value="MBB5039071.1"/>
    <property type="molecule type" value="Genomic_DNA"/>
</dbReference>